<feature type="signal peptide" evidence="1">
    <location>
        <begin position="1"/>
        <end position="20"/>
    </location>
</feature>
<dbReference type="InterPro" id="IPR037401">
    <property type="entry name" value="SnoaL-like"/>
</dbReference>
<name>A0A511QR83_9VIBR</name>
<comment type="caution">
    <text evidence="3">The sequence shown here is derived from an EMBL/GenBank/DDBJ whole genome shotgun (WGS) entry which is preliminary data.</text>
</comment>
<keyword evidence="4" id="KW-1185">Reference proteome</keyword>
<evidence type="ECO:0000313" key="4">
    <source>
        <dbReference type="Proteomes" id="UP000321113"/>
    </source>
</evidence>
<dbReference type="RefSeq" id="WP_162892829.1">
    <property type="nucleotide sequence ID" value="NZ_BJXK01000007.1"/>
</dbReference>
<feature type="chain" id="PRO_5021807008" description="SnoaL-like domain-containing protein" evidence="1">
    <location>
        <begin position="21"/>
        <end position="151"/>
    </location>
</feature>
<dbReference type="Pfam" id="PF13474">
    <property type="entry name" value="SnoaL_3"/>
    <property type="match status" value="1"/>
</dbReference>
<dbReference type="AlphaFoldDB" id="A0A511QR83"/>
<keyword evidence="1" id="KW-0732">Signal</keyword>
<gene>
    <name evidence="3" type="ORF">VSU01S_20760</name>
</gene>
<dbReference type="Proteomes" id="UP000321113">
    <property type="component" value="Unassembled WGS sequence"/>
</dbReference>
<sequence length="151" mass="16612">MKLKSTLTALILALSFNATAAVTNDDRAEALKTVHTVWDNARAANLDGMFAAAPAEHSYIMGGFSLWSRVEATDFYKAAFEGVARQDITNLREKVTMTSATSAFYMADATYTQYDAKGNKLQGGPYAITVVLEKRDGQWINIHTHQSFPPQ</sequence>
<organism evidence="3 4">
    <name type="scientific">Vibrio superstes NBRC 103154</name>
    <dbReference type="NCBI Taxonomy" id="1219062"/>
    <lineage>
        <taxon>Bacteria</taxon>
        <taxon>Pseudomonadati</taxon>
        <taxon>Pseudomonadota</taxon>
        <taxon>Gammaproteobacteria</taxon>
        <taxon>Vibrionales</taxon>
        <taxon>Vibrionaceae</taxon>
        <taxon>Vibrio</taxon>
    </lineage>
</organism>
<dbReference type="Gene3D" id="3.10.450.50">
    <property type="match status" value="1"/>
</dbReference>
<dbReference type="InterPro" id="IPR032710">
    <property type="entry name" value="NTF2-like_dom_sf"/>
</dbReference>
<feature type="domain" description="SnoaL-like" evidence="2">
    <location>
        <begin position="39"/>
        <end position="149"/>
    </location>
</feature>
<protein>
    <recommendedName>
        <fullName evidence="2">SnoaL-like domain-containing protein</fullName>
    </recommendedName>
</protein>
<evidence type="ECO:0000313" key="3">
    <source>
        <dbReference type="EMBL" id="GEM79831.1"/>
    </source>
</evidence>
<accession>A0A511QR83</accession>
<proteinExistence type="predicted"/>
<reference evidence="3 4" key="1">
    <citation type="submission" date="2019-07" db="EMBL/GenBank/DDBJ databases">
        <title>Whole genome shotgun sequence of Vibrio superstes NBRC 103154.</title>
        <authorList>
            <person name="Hosoyama A."/>
            <person name="Uohara A."/>
            <person name="Ohji S."/>
            <person name="Ichikawa N."/>
        </authorList>
    </citation>
    <scope>NUCLEOTIDE SEQUENCE [LARGE SCALE GENOMIC DNA]</scope>
    <source>
        <strain evidence="3 4">NBRC 103154</strain>
    </source>
</reference>
<evidence type="ECO:0000256" key="1">
    <source>
        <dbReference type="SAM" id="SignalP"/>
    </source>
</evidence>
<dbReference type="SUPFAM" id="SSF54427">
    <property type="entry name" value="NTF2-like"/>
    <property type="match status" value="1"/>
</dbReference>
<evidence type="ECO:0000259" key="2">
    <source>
        <dbReference type="Pfam" id="PF13474"/>
    </source>
</evidence>
<dbReference type="EMBL" id="BJXK01000007">
    <property type="protein sequence ID" value="GEM79831.1"/>
    <property type="molecule type" value="Genomic_DNA"/>
</dbReference>